<proteinExistence type="predicted"/>
<accession>A0A1K0IS48</accession>
<dbReference type="EMBL" id="FMSH01000533">
    <property type="protein sequence ID" value="SCV01565.1"/>
    <property type="molecule type" value="Genomic_DNA"/>
</dbReference>
<protein>
    <submittedName>
        <fullName evidence="1">Uncharacterized protein</fullName>
    </submittedName>
</protein>
<gene>
    <name evidence="1" type="ORF">CNECB9_830011</name>
</gene>
<dbReference type="AlphaFoldDB" id="A0A1K0IS48"/>
<name>A0A1K0IS48_CUPNE</name>
<sequence>MPEKVLDGIKSSCWLRRLAEPAEIASIYAFLASAGPRRRRTGVRYHSGSQAVSIRRGPRPAICTPRAALASVRTHLRPVAPFLPQDPLRRCLLAARRGSAHF</sequence>
<organism evidence="1">
    <name type="scientific">Cupriavidus necator</name>
    <name type="common">Alcaligenes eutrophus</name>
    <name type="synonym">Ralstonia eutropha</name>
    <dbReference type="NCBI Taxonomy" id="106590"/>
    <lineage>
        <taxon>Bacteria</taxon>
        <taxon>Pseudomonadati</taxon>
        <taxon>Pseudomonadota</taxon>
        <taxon>Betaproteobacteria</taxon>
        <taxon>Burkholderiales</taxon>
        <taxon>Burkholderiaceae</taxon>
        <taxon>Cupriavidus</taxon>
    </lineage>
</organism>
<reference evidence="1" key="1">
    <citation type="submission" date="2016-09" db="EMBL/GenBank/DDBJ databases">
        <authorList>
            <person name="Capua I."/>
            <person name="De Benedictis P."/>
            <person name="Joannis T."/>
            <person name="Lombin L.H."/>
            <person name="Cattoli G."/>
        </authorList>
    </citation>
    <scope>NUCLEOTIDE SEQUENCE</scope>
    <source>
        <strain evidence="1">B9</strain>
    </source>
</reference>
<evidence type="ECO:0000313" key="1">
    <source>
        <dbReference type="EMBL" id="SCV01565.1"/>
    </source>
</evidence>